<proteinExistence type="predicted"/>
<dbReference type="AlphaFoldDB" id="A0A382ABW1"/>
<feature type="non-terminal residue" evidence="1">
    <location>
        <position position="68"/>
    </location>
</feature>
<evidence type="ECO:0000313" key="1">
    <source>
        <dbReference type="EMBL" id="SVA99015.1"/>
    </source>
</evidence>
<protein>
    <submittedName>
        <fullName evidence="1">Uncharacterized protein</fullName>
    </submittedName>
</protein>
<name>A0A382ABW1_9ZZZZ</name>
<sequence>MSGLYSGFYKARLDVTAVTENWEQMQDRARLIKEHTLDNLHRYLEMLESQVVKNGGKVYFADTAVEAS</sequence>
<accession>A0A382ABW1</accession>
<dbReference type="InterPro" id="IPR004452">
    <property type="entry name" value="LutB/LldF"/>
</dbReference>
<gene>
    <name evidence="1" type="ORF">METZ01_LOCUS151869</name>
</gene>
<dbReference type="GO" id="GO:0006089">
    <property type="term" value="P:lactate metabolic process"/>
    <property type="evidence" value="ECO:0007669"/>
    <property type="project" value="InterPro"/>
</dbReference>
<dbReference type="PANTHER" id="PTHR47153:SF2">
    <property type="entry name" value="LACTATE UTILIZATION PROTEIN B"/>
    <property type="match status" value="1"/>
</dbReference>
<dbReference type="EMBL" id="UINC01024750">
    <property type="protein sequence ID" value="SVA99015.1"/>
    <property type="molecule type" value="Genomic_DNA"/>
</dbReference>
<dbReference type="PANTHER" id="PTHR47153">
    <property type="entry name" value="LACTATE UTILIZATION PROTEIN B"/>
    <property type="match status" value="1"/>
</dbReference>
<reference evidence="1" key="1">
    <citation type="submission" date="2018-05" db="EMBL/GenBank/DDBJ databases">
        <authorList>
            <person name="Lanie J.A."/>
            <person name="Ng W.-L."/>
            <person name="Kazmierczak K.M."/>
            <person name="Andrzejewski T.M."/>
            <person name="Davidsen T.M."/>
            <person name="Wayne K.J."/>
            <person name="Tettelin H."/>
            <person name="Glass J.I."/>
            <person name="Rusch D."/>
            <person name="Podicherti R."/>
            <person name="Tsui H.-C.T."/>
            <person name="Winkler M.E."/>
        </authorList>
    </citation>
    <scope>NUCLEOTIDE SEQUENCE</scope>
</reference>
<organism evidence="1">
    <name type="scientific">marine metagenome</name>
    <dbReference type="NCBI Taxonomy" id="408172"/>
    <lineage>
        <taxon>unclassified sequences</taxon>
        <taxon>metagenomes</taxon>
        <taxon>ecological metagenomes</taxon>
    </lineage>
</organism>